<dbReference type="RefSeq" id="XP_016760691.1">
    <property type="nucleotide sequence ID" value="XM_016905408.1"/>
</dbReference>
<evidence type="ECO:0000256" key="1">
    <source>
        <dbReference type="SAM" id="SignalP"/>
    </source>
</evidence>
<organism evidence="2 3">
    <name type="scientific">Sphaerulina musiva (strain SO2202)</name>
    <name type="common">Poplar stem canker fungus</name>
    <name type="synonym">Septoria musiva</name>
    <dbReference type="NCBI Taxonomy" id="692275"/>
    <lineage>
        <taxon>Eukaryota</taxon>
        <taxon>Fungi</taxon>
        <taxon>Dikarya</taxon>
        <taxon>Ascomycota</taxon>
        <taxon>Pezizomycotina</taxon>
        <taxon>Dothideomycetes</taxon>
        <taxon>Dothideomycetidae</taxon>
        <taxon>Mycosphaerellales</taxon>
        <taxon>Mycosphaerellaceae</taxon>
        <taxon>Sphaerulina</taxon>
    </lineage>
</organism>
<keyword evidence="1" id="KW-0732">Signal</keyword>
<sequence length="94" mass="10314">MLTSSTFTILLALMSSVHHALACQTIAGIGVGCTGFQNEFCDEAALKCPVGQCMTKKTRKSITCQYPVLYPKCIYDVCCPSFALRYWFVSRTGS</sequence>
<feature type="signal peptide" evidence="1">
    <location>
        <begin position="1"/>
        <end position="22"/>
    </location>
</feature>
<dbReference type="EMBL" id="KB456264">
    <property type="protein sequence ID" value="EMF12570.1"/>
    <property type="molecule type" value="Genomic_DNA"/>
</dbReference>
<evidence type="ECO:0008006" key="4">
    <source>
        <dbReference type="Google" id="ProtNLM"/>
    </source>
</evidence>
<evidence type="ECO:0000313" key="2">
    <source>
        <dbReference type="EMBL" id="EMF12570.1"/>
    </source>
</evidence>
<dbReference type="HOGENOM" id="CLU_2387572_0_0_1"/>
<dbReference type="AlphaFoldDB" id="M3D2W9"/>
<protein>
    <recommendedName>
        <fullName evidence="4">Secreted protein</fullName>
    </recommendedName>
</protein>
<gene>
    <name evidence="2" type="ORF">SEPMUDRAFT_149202</name>
</gene>
<dbReference type="Proteomes" id="UP000016931">
    <property type="component" value="Unassembled WGS sequence"/>
</dbReference>
<evidence type="ECO:0000313" key="3">
    <source>
        <dbReference type="Proteomes" id="UP000016931"/>
    </source>
</evidence>
<keyword evidence="3" id="KW-1185">Reference proteome</keyword>
<proteinExistence type="predicted"/>
<name>M3D2W9_SPHMS</name>
<accession>M3D2W9</accession>
<reference evidence="2 3" key="1">
    <citation type="journal article" date="2012" name="PLoS Pathog.">
        <title>Diverse lifestyles and strategies of plant pathogenesis encoded in the genomes of eighteen Dothideomycetes fungi.</title>
        <authorList>
            <person name="Ohm R.A."/>
            <person name="Feau N."/>
            <person name="Henrissat B."/>
            <person name="Schoch C.L."/>
            <person name="Horwitz B.A."/>
            <person name="Barry K.W."/>
            <person name="Condon B.J."/>
            <person name="Copeland A.C."/>
            <person name="Dhillon B."/>
            <person name="Glaser F."/>
            <person name="Hesse C.N."/>
            <person name="Kosti I."/>
            <person name="LaButti K."/>
            <person name="Lindquist E.A."/>
            <person name="Lucas S."/>
            <person name="Salamov A.A."/>
            <person name="Bradshaw R.E."/>
            <person name="Ciuffetti L."/>
            <person name="Hamelin R.C."/>
            <person name="Kema G.H.J."/>
            <person name="Lawrence C."/>
            <person name="Scott J.A."/>
            <person name="Spatafora J.W."/>
            <person name="Turgeon B.G."/>
            <person name="de Wit P.J.G.M."/>
            <person name="Zhong S."/>
            <person name="Goodwin S.B."/>
            <person name="Grigoriev I.V."/>
        </authorList>
    </citation>
    <scope>NUCLEOTIDE SEQUENCE [LARGE SCALE GENOMIC DNA]</scope>
    <source>
        <strain evidence="2 3">SO2202</strain>
    </source>
</reference>
<dbReference type="GeneID" id="27902545"/>
<feature type="chain" id="PRO_5004032178" description="Secreted protein" evidence="1">
    <location>
        <begin position="23"/>
        <end position="94"/>
    </location>
</feature>